<evidence type="ECO:0000313" key="1">
    <source>
        <dbReference type="EMBL" id="RDB28047.1"/>
    </source>
</evidence>
<comment type="caution">
    <text evidence="1">The sequence shown here is derived from an EMBL/GenBank/DDBJ whole genome shotgun (WGS) entry which is preliminary data.</text>
</comment>
<name>A0A369K5J4_HYPMA</name>
<dbReference type="Proteomes" id="UP000076154">
    <property type="component" value="Unassembled WGS sequence"/>
</dbReference>
<protein>
    <submittedName>
        <fullName evidence="1">Uncharacterized protein</fullName>
    </submittedName>
</protein>
<dbReference type="InParanoid" id="A0A369K5J4"/>
<accession>A0A369K5J4</accession>
<gene>
    <name evidence="1" type="ORF">Hypma_002191</name>
</gene>
<evidence type="ECO:0000313" key="2">
    <source>
        <dbReference type="Proteomes" id="UP000076154"/>
    </source>
</evidence>
<proteinExistence type="predicted"/>
<keyword evidence="2" id="KW-1185">Reference proteome</keyword>
<organism evidence="1 2">
    <name type="scientific">Hypsizygus marmoreus</name>
    <name type="common">White beech mushroom</name>
    <name type="synonym">Agaricus marmoreus</name>
    <dbReference type="NCBI Taxonomy" id="39966"/>
    <lineage>
        <taxon>Eukaryota</taxon>
        <taxon>Fungi</taxon>
        <taxon>Dikarya</taxon>
        <taxon>Basidiomycota</taxon>
        <taxon>Agaricomycotina</taxon>
        <taxon>Agaricomycetes</taxon>
        <taxon>Agaricomycetidae</taxon>
        <taxon>Agaricales</taxon>
        <taxon>Tricholomatineae</taxon>
        <taxon>Lyophyllaceae</taxon>
        <taxon>Hypsizygus</taxon>
    </lineage>
</organism>
<dbReference type="AlphaFoldDB" id="A0A369K5J4"/>
<reference evidence="1" key="1">
    <citation type="submission" date="2018-04" db="EMBL/GenBank/DDBJ databases">
        <title>Whole genome sequencing of Hypsizygus marmoreus.</title>
        <authorList>
            <person name="Choi I.-G."/>
            <person name="Min B."/>
            <person name="Kim J.-G."/>
            <person name="Kim S."/>
            <person name="Oh Y.-L."/>
            <person name="Kong W.-S."/>
            <person name="Park H."/>
            <person name="Jeong J."/>
            <person name="Song E.-S."/>
        </authorList>
    </citation>
    <scope>NUCLEOTIDE SEQUENCE [LARGE SCALE GENOMIC DNA]</scope>
    <source>
        <strain evidence="1">51987-8</strain>
    </source>
</reference>
<dbReference type="OrthoDB" id="4926491at2759"/>
<sequence length="337" mass="38535">MASEVPLKIRVDIRDLWDSPKSDLQTAMASLEKTLGHKIVPYVQWPILWNELKDNFADKTTFIPTISRIAVAWYERLLFRFDNDDFAEWTEQLLEQLSSTKILLHIEPCSPPQNRPKTTLNPKTSAFYLSIPKSPQIPHTKMVSAFDQDFENLLKPVNDTPGATEDGWDDISVEPTSLAATAPVPRRTITTHTINTVQTEAPKTDRLPTLGELSRPNELFANTAPYILTVDVRPGQFSIKCSHEQSLELLSSYLNRWGKQNINDSMRRNFLEVKLVESAFCMGVMDMLTVEPYMSFRNREMELNPVIVLAFIEGVLGYTMVYTNGHHWVYRSSTVLR</sequence>
<dbReference type="EMBL" id="LUEZ02000013">
    <property type="protein sequence ID" value="RDB28047.1"/>
    <property type="molecule type" value="Genomic_DNA"/>
</dbReference>